<dbReference type="Proteomes" id="UP000325286">
    <property type="component" value="Chromosome"/>
</dbReference>
<dbReference type="Gene3D" id="3.40.50.1360">
    <property type="match status" value="1"/>
</dbReference>
<dbReference type="InterPro" id="IPR006148">
    <property type="entry name" value="Glc/Gal-6P_isomerase"/>
</dbReference>
<dbReference type="NCBIfam" id="NF001684">
    <property type="entry name" value="PRK00443.1-4"/>
    <property type="match status" value="1"/>
</dbReference>
<dbReference type="GO" id="GO:0005975">
    <property type="term" value="P:carbohydrate metabolic process"/>
    <property type="evidence" value="ECO:0007669"/>
    <property type="project" value="InterPro"/>
</dbReference>
<feature type="domain" description="Glucosamine/galactosamine-6-phosphate isomerase" evidence="5">
    <location>
        <begin position="9"/>
        <end position="224"/>
    </location>
</feature>
<feature type="active site" description="For ring-opening step" evidence="4">
    <location>
        <position position="136"/>
    </location>
</feature>
<evidence type="ECO:0000256" key="3">
    <source>
        <dbReference type="ARBA" id="ARBA00023277"/>
    </source>
</evidence>
<dbReference type="PANTHER" id="PTHR11280">
    <property type="entry name" value="GLUCOSAMINE-6-PHOSPHATE ISOMERASE"/>
    <property type="match status" value="1"/>
</dbReference>
<dbReference type="Pfam" id="PF01182">
    <property type="entry name" value="Glucosamine_iso"/>
    <property type="match status" value="1"/>
</dbReference>
<dbReference type="GO" id="GO:0005737">
    <property type="term" value="C:cytoplasm"/>
    <property type="evidence" value="ECO:0007669"/>
    <property type="project" value="TreeGrafter"/>
</dbReference>
<dbReference type="EMBL" id="CP042914">
    <property type="protein sequence ID" value="QEG41374.1"/>
    <property type="molecule type" value="Genomic_DNA"/>
</dbReference>
<sequence>MRVVIVDDAEAAACRAAQEIAALVRQKPDAVLGLATGGTPVRCYRELIRLHQHDGLDFAAVRSFNLDEYLGLPADHPQSYRRFMQENLFDHLNIPCEQTHVPDGMASDIDAFCQQYEQQIQAAGGIDLQLLGIGSDGHIAFNEPGSSLASRTRLKSLAAETVRDNARFFGSEADVPKLAITMGVGTIMESKQCLLLATGANKATAVREAIEGAVTARVTASALQMHPHTIAVLDAPAAAQLEFADYYREAERLNESVRNTPAH</sequence>
<dbReference type="InterPro" id="IPR004547">
    <property type="entry name" value="Glucosamine6P_isomerase"/>
</dbReference>
<dbReference type="AlphaFoldDB" id="A0A5B9QQV0"/>
<protein>
    <recommendedName>
        <fullName evidence="4">Glucosamine-6-phosphate deaminase</fullName>
        <ecNumber evidence="4">3.5.99.6</ecNumber>
    </recommendedName>
    <alternativeName>
        <fullName evidence="4">GlcN6P deaminase</fullName>
        <shortName evidence="4">GNPDA</shortName>
    </alternativeName>
    <alternativeName>
        <fullName evidence="4">Glucosamine-6-phosphate isomerase</fullName>
    </alternativeName>
</protein>
<feature type="active site" description="For ring-opening step" evidence="4">
    <location>
        <position position="143"/>
    </location>
</feature>
<evidence type="ECO:0000256" key="2">
    <source>
        <dbReference type="ARBA" id="ARBA00022801"/>
    </source>
</evidence>
<dbReference type="SUPFAM" id="SSF100950">
    <property type="entry name" value="NagB/RpiA/CoA transferase-like"/>
    <property type="match status" value="1"/>
</dbReference>
<evidence type="ECO:0000256" key="4">
    <source>
        <dbReference type="HAMAP-Rule" id="MF_01241"/>
    </source>
</evidence>
<dbReference type="GO" id="GO:0006043">
    <property type="term" value="P:glucosamine catabolic process"/>
    <property type="evidence" value="ECO:0007669"/>
    <property type="project" value="TreeGrafter"/>
</dbReference>
<gene>
    <name evidence="6" type="primary">nagB_1</name>
    <name evidence="4" type="synonym">nagB</name>
    <name evidence="6" type="ORF">UC8_33940</name>
</gene>
<evidence type="ECO:0000313" key="6">
    <source>
        <dbReference type="EMBL" id="QEG41374.1"/>
    </source>
</evidence>
<feature type="active site" description="Proton acceptor; for ring-opening step" evidence="4">
    <location>
        <position position="138"/>
    </location>
</feature>
<comment type="catalytic activity">
    <reaction evidence="1 4">
        <text>alpha-D-glucosamine 6-phosphate + H2O = beta-D-fructose 6-phosphate + NH4(+)</text>
        <dbReference type="Rhea" id="RHEA:12172"/>
        <dbReference type="ChEBI" id="CHEBI:15377"/>
        <dbReference type="ChEBI" id="CHEBI:28938"/>
        <dbReference type="ChEBI" id="CHEBI:57634"/>
        <dbReference type="ChEBI" id="CHEBI:75989"/>
        <dbReference type="EC" id="3.5.99.6"/>
    </reaction>
</comment>
<dbReference type="CDD" id="cd01399">
    <property type="entry name" value="GlcN6P_deaminase"/>
    <property type="match status" value="1"/>
</dbReference>
<dbReference type="PROSITE" id="PS01161">
    <property type="entry name" value="GLC_GALNAC_ISOMERASE"/>
    <property type="match status" value="1"/>
</dbReference>
<dbReference type="GO" id="GO:0019262">
    <property type="term" value="P:N-acetylneuraminate catabolic process"/>
    <property type="evidence" value="ECO:0007669"/>
    <property type="project" value="UniProtKB-UniRule"/>
</dbReference>
<keyword evidence="2 4" id="KW-0378">Hydrolase</keyword>
<dbReference type="RefSeq" id="WP_068138342.1">
    <property type="nucleotide sequence ID" value="NZ_CP042914.1"/>
</dbReference>
<accession>A0A5B9QQV0</accession>
<dbReference type="InterPro" id="IPR018321">
    <property type="entry name" value="Glucosamine6P_isomerase_CS"/>
</dbReference>
<comment type="function">
    <text evidence="4">Catalyzes the reversible isomerization-deamination of glucosamine 6-phosphate (GlcN6P) to form fructose 6-phosphate (Fru6P) and ammonium ion.</text>
</comment>
<dbReference type="GO" id="GO:0006046">
    <property type="term" value="P:N-acetylglucosamine catabolic process"/>
    <property type="evidence" value="ECO:0007669"/>
    <property type="project" value="UniProtKB-UniRule"/>
</dbReference>
<comment type="pathway">
    <text evidence="4">Amino-sugar metabolism; N-acetylneuraminate degradation; D-fructose 6-phosphate from N-acetylneuraminate: step 5/5.</text>
</comment>
<reference evidence="6 7" key="1">
    <citation type="submission" date="2019-08" db="EMBL/GenBank/DDBJ databases">
        <title>Deep-cultivation of Planctomycetes and their phenomic and genomic characterization uncovers novel biology.</title>
        <authorList>
            <person name="Wiegand S."/>
            <person name="Jogler M."/>
            <person name="Boedeker C."/>
            <person name="Pinto D."/>
            <person name="Vollmers J."/>
            <person name="Rivas-Marin E."/>
            <person name="Kohn T."/>
            <person name="Peeters S.H."/>
            <person name="Heuer A."/>
            <person name="Rast P."/>
            <person name="Oberbeckmann S."/>
            <person name="Bunk B."/>
            <person name="Jeske O."/>
            <person name="Meyerdierks A."/>
            <person name="Storesund J.E."/>
            <person name="Kallscheuer N."/>
            <person name="Luecker S."/>
            <person name="Lage O.M."/>
            <person name="Pohl T."/>
            <person name="Merkel B.J."/>
            <person name="Hornburger P."/>
            <person name="Mueller R.-W."/>
            <person name="Bruemmer F."/>
            <person name="Labrenz M."/>
            <person name="Spormann A.M."/>
            <person name="Op den Camp H."/>
            <person name="Overmann J."/>
            <person name="Amann R."/>
            <person name="Jetten M.S.M."/>
            <person name="Mascher T."/>
            <person name="Medema M.H."/>
            <person name="Devos D.P."/>
            <person name="Kaster A.-K."/>
            <person name="Ovreas L."/>
            <person name="Rohde M."/>
            <person name="Galperin M.Y."/>
            <person name="Jogler C."/>
        </authorList>
    </citation>
    <scope>NUCLEOTIDE SEQUENCE [LARGE SCALE GENOMIC DNA]</scope>
    <source>
        <strain evidence="6 7">UC8</strain>
    </source>
</reference>
<comment type="caution">
    <text evidence="4">Lacks conserved residue(s) required for the propagation of feature annotation.</text>
</comment>
<name>A0A5B9QQV0_9BACT</name>
<dbReference type="FunFam" id="3.40.50.1360:FF:000003">
    <property type="entry name" value="Glucosamine-6-phosphate deaminase"/>
    <property type="match status" value="1"/>
</dbReference>
<dbReference type="KEGG" id="rul:UC8_33940"/>
<dbReference type="GO" id="GO:0004342">
    <property type="term" value="F:glucosamine-6-phosphate deaminase activity"/>
    <property type="evidence" value="ECO:0007669"/>
    <property type="project" value="UniProtKB-UniRule"/>
</dbReference>
<dbReference type="EC" id="3.5.99.6" evidence="4"/>
<feature type="active site" description="Proton acceptor; for enolization step" evidence="4">
    <location>
        <position position="67"/>
    </location>
</feature>
<evidence type="ECO:0000256" key="1">
    <source>
        <dbReference type="ARBA" id="ARBA00000644"/>
    </source>
</evidence>
<comment type="similarity">
    <text evidence="4">Belongs to the glucosamine/galactosamine-6-phosphate isomerase family. NagB subfamily.</text>
</comment>
<proteinExistence type="inferred from homology"/>
<keyword evidence="7" id="KW-1185">Reference proteome</keyword>
<dbReference type="NCBIfam" id="TIGR00502">
    <property type="entry name" value="nagB"/>
    <property type="match status" value="1"/>
</dbReference>
<evidence type="ECO:0000259" key="5">
    <source>
        <dbReference type="Pfam" id="PF01182"/>
    </source>
</evidence>
<dbReference type="InterPro" id="IPR037171">
    <property type="entry name" value="NagB/RpiA_transferase-like"/>
</dbReference>
<dbReference type="HAMAP" id="MF_01241">
    <property type="entry name" value="GlcN6P_deamin"/>
    <property type="match status" value="1"/>
</dbReference>
<keyword evidence="3 4" id="KW-0119">Carbohydrate metabolism</keyword>
<dbReference type="PANTHER" id="PTHR11280:SF5">
    <property type="entry name" value="GLUCOSAMINE-6-PHOSPHATE ISOMERASE"/>
    <property type="match status" value="1"/>
</dbReference>
<dbReference type="UniPathway" id="UPA00629">
    <property type="reaction ID" value="UER00684"/>
</dbReference>
<dbReference type="OrthoDB" id="9791139at2"/>
<organism evidence="6 7">
    <name type="scientific">Roseimaritima ulvae</name>
    <dbReference type="NCBI Taxonomy" id="980254"/>
    <lineage>
        <taxon>Bacteria</taxon>
        <taxon>Pseudomonadati</taxon>
        <taxon>Planctomycetota</taxon>
        <taxon>Planctomycetia</taxon>
        <taxon>Pirellulales</taxon>
        <taxon>Pirellulaceae</taxon>
        <taxon>Roseimaritima</taxon>
    </lineage>
</organism>
<evidence type="ECO:0000313" key="7">
    <source>
        <dbReference type="Proteomes" id="UP000325286"/>
    </source>
</evidence>
<dbReference type="GO" id="GO:0042802">
    <property type="term" value="F:identical protein binding"/>
    <property type="evidence" value="ECO:0007669"/>
    <property type="project" value="TreeGrafter"/>
</dbReference>